<evidence type="ECO:0000313" key="2">
    <source>
        <dbReference type="EMBL" id="AHY45332.1"/>
    </source>
</evidence>
<feature type="transmembrane region" description="Helical" evidence="1">
    <location>
        <begin position="26"/>
        <end position="50"/>
    </location>
</feature>
<evidence type="ECO:0000256" key="1">
    <source>
        <dbReference type="SAM" id="Phobius"/>
    </source>
</evidence>
<proteinExistence type="predicted"/>
<reference evidence="3" key="2">
    <citation type="submission" date="2023-11" db="EMBL/GenBank/DDBJ databases">
        <title>MicrobeMod: A computational toolkit for identifying prokaryotic methylation and restriction-modification with nanopore sequencing.</title>
        <authorList>
            <person name="Crits-Christoph A."/>
            <person name="Kang S.C."/>
            <person name="Lee H."/>
            <person name="Ostrov N."/>
        </authorList>
    </citation>
    <scope>NUCLEOTIDE SEQUENCE</scope>
    <source>
        <strain evidence="3">ATCC 51242</strain>
    </source>
</reference>
<evidence type="ECO:0000313" key="4">
    <source>
        <dbReference type="Proteomes" id="UP000025229"/>
    </source>
</evidence>
<dbReference type="Proteomes" id="UP000025229">
    <property type="component" value="Chromosome"/>
</dbReference>
<name>A0A023WYM9_RUBRA</name>
<reference evidence="2 4" key="1">
    <citation type="submission" date="2014-03" db="EMBL/GenBank/DDBJ databases">
        <title>Complete genome sequence of the Radio-Resistant Rubrobacter radiotolerans RSPS-4.</title>
        <authorList>
            <person name="Egas C.C."/>
            <person name="Barroso C.C."/>
            <person name="Froufe H.J.C."/>
            <person name="Pacheco J.J."/>
            <person name="Albuquerque L.L."/>
            <person name="da Costa M.M.S."/>
        </authorList>
    </citation>
    <scope>NUCLEOTIDE SEQUENCE [LARGE SCALE GENOMIC DNA]</scope>
    <source>
        <strain evidence="2 4">RSPS-4</strain>
    </source>
</reference>
<feature type="transmembrane region" description="Helical" evidence="1">
    <location>
        <begin position="70"/>
        <end position="90"/>
    </location>
</feature>
<keyword evidence="1" id="KW-0812">Transmembrane</keyword>
<sequence length="97" mass="10022">MEPPIQESPAGNAARQIELRRRAGRLLGALGILLAILAVLVVLLTSGLGLVEGLVGVVFGVAGYMLGSRFFGNAAVVSCLVALFIVLVLGQDILLLP</sequence>
<dbReference type="HOGENOM" id="CLU_2344897_0_0_11"/>
<accession>A0A023WYM9</accession>
<gene>
    <name evidence="2" type="ORF">RradSPS_0049</name>
    <name evidence="3" type="ORF">SIL72_01755</name>
</gene>
<evidence type="ECO:0000313" key="3">
    <source>
        <dbReference type="EMBL" id="MDX5892743.1"/>
    </source>
</evidence>
<keyword evidence="1" id="KW-0472">Membrane</keyword>
<keyword evidence="4" id="KW-1185">Reference proteome</keyword>
<dbReference type="STRING" id="42256.RradSPS_0049"/>
<dbReference type="AlphaFoldDB" id="A0A023WYM9"/>
<dbReference type="Proteomes" id="UP001281130">
    <property type="component" value="Unassembled WGS sequence"/>
</dbReference>
<dbReference type="EMBL" id="CP007514">
    <property type="protein sequence ID" value="AHY45332.1"/>
    <property type="molecule type" value="Genomic_DNA"/>
</dbReference>
<protein>
    <submittedName>
        <fullName evidence="2">Uncharacterized protein</fullName>
    </submittedName>
</protein>
<keyword evidence="1" id="KW-1133">Transmembrane helix</keyword>
<dbReference type="KEGG" id="rrd:RradSPS_0049"/>
<organism evidence="2 4">
    <name type="scientific">Rubrobacter radiotolerans</name>
    <name type="common">Arthrobacter radiotolerans</name>
    <dbReference type="NCBI Taxonomy" id="42256"/>
    <lineage>
        <taxon>Bacteria</taxon>
        <taxon>Bacillati</taxon>
        <taxon>Actinomycetota</taxon>
        <taxon>Rubrobacteria</taxon>
        <taxon>Rubrobacterales</taxon>
        <taxon>Rubrobacteraceae</taxon>
        <taxon>Rubrobacter</taxon>
    </lineage>
</organism>
<dbReference type="EMBL" id="JAWXXX010000001">
    <property type="protein sequence ID" value="MDX5892743.1"/>
    <property type="molecule type" value="Genomic_DNA"/>
</dbReference>
<dbReference type="RefSeq" id="WP_143533785.1">
    <property type="nucleotide sequence ID" value="NZ_CP007514.1"/>
</dbReference>
<dbReference type="OrthoDB" id="9990876at2"/>